<dbReference type="PROSITE" id="PS50808">
    <property type="entry name" value="ZF_BED"/>
    <property type="match status" value="1"/>
</dbReference>
<keyword evidence="8" id="KW-0804">Transcription</keyword>
<dbReference type="GO" id="GO:0009791">
    <property type="term" value="P:post-embryonic development"/>
    <property type="evidence" value="ECO:0007669"/>
    <property type="project" value="UniProtKB-ARBA"/>
</dbReference>
<dbReference type="Pfam" id="PF14372">
    <property type="entry name" value="hAT-like_RNase-H"/>
    <property type="match status" value="1"/>
</dbReference>
<dbReference type="SUPFAM" id="SSF53098">
    <property type="entry name" value="Ribonuclease H-like"/>
    <property type="match status" value="1"/>
</dbReference>
<accession>A0ABC9BV89</accession>
<evidence type="ECO:0000256" key="7">
    <source>
        <dbReference type="ARBA" id="ARBA00023125"/>
    </source>
</evidence>
<feature type="region of interest" description="Disordered" evidence="11">
    <location>
        <begin position="1"/>
        <end position="22"/>
    </location>
</feature>
<dbReference type="InterPro" id="IPR052035">
    <property type="entry name" value="ZnF_BED_domain_contain"/>
</dbReference>
<keyword evidence="7" id="KW-0238">DNA-binding</keyword>
<feature type="compositionally biased region" description="Basic residues" evidence="11">
    <location>
        <begin position="9"/>
        <end position="19"/>
    </location>
</feature>
<dbReference type="Pfam" id="PF02892">
    <property type="entry name" value="zf-BED"/>
    <property type="match status" value="1"/>
</dbReference>
<dbReference type="PANTHER" id="PTHR46481">
    <property type="entry name" value="ZINC FINGER BED DOMAIN-CONTAINING PROTEIN 4"/>
    <property type="match status" value="1"/>
</dbReference>
<evidence type="ECO:0000256" key="5">
    <source>
        <dbReference type="ARBA" id="ARBA00022833"/>
    </source>
</evidence>
<comment type="subcellular location">
    <subcellularLocation>
        <location evidence="1">Nucleus</location>
    </subcellularLocation>
</comment>
<dbReference type="Proteomes" id="UP001497457">
    <property type="component" value="Chromosome 28b"/>
</dbReference>
<evidence type="ECO:0000256" key="2">
    <source>
        <dbReference type="ARBA" id="ARBA00011738"/>
    </source>
</evidence>
<feature type="compositionally biased region" description="Pro residues" evidence="11">
    <location>
        <begin position="84"/>
        <end position="97"/>
    </location>
</feature>
<dbReference type="Proteomes" id="UP001497457">
    <property type="component" value="Chromosome 27b"/>
</dbReference>
<comment type="subunit">
    <text evidence="2">Homodimer.</text>
</comment>
<evidence type="ECO:0000256" key="3">
    <source>
        <dbReference type="ARBA" id="ARBA00022723"/>
    </source>
</evidence>
<name>A0ABC9BV89_9POAL</name>
<evidence type="ECO:0000313" key="14">
    <source>
        <dbReference type="EMBL" id="CAL5009776.1"/>
    </source>
</evidence>
<feature type="domain" description="BED-type" evidence="12">
    <location>
        <begin position="20"/>
        <end position="66"/>
    </location>
</feature>
<keyword evidence="15" id="KW-1185">Reference proteome</keyword>
<dbReference type="InterPro" id="IPR003656">
    <property type="entry name" value="Znf_BED"/>
</dbReference>
<evidence type="ECO:0000256" key="6">
    <source>
        <dbReference type="ARBA" id="ARBA00023015"/>
    </source>
</evidence>
<reference evidence="15" key="1">
    <citation type="submission" date="2024-06" db="EMBL/GenBank/DDBJ databases">
        <authorList>
            <person name="Ryan C."/>
        </authorList>
    </citation>
    <scope>NUCLEOTIDE SEQUENCE [LARGE SCALE GENOMIC DNA]</scope>
</reference>
<keyword evidence="4 10" id="KW-0863">Zinc-finger</keyword>
<dbReference type="EMBL" id="OZ075138">
    <property type="protein sequence ID" value="CAL5009776.1"/>
    <property type="molecule type" value="Genomic_DNA"/>
</dbReference>
<dbReference type="Pfam" id="PF05699">
    <property type="entry name" value="Dimer_Tnp_hAT"/>
    <property type="match status" value="1"/>
</dbReference>
<dbReference type="GO" id="GO:0003677">
    <property type="term" value="F:DNA binding"/>
    <property type="evidence" value="ECO:0007669"/>
    <property type="project" value="UniProtKB-KW"/>
</dbReference>
<gene>
    <name evidence="13" type="ORF">URODEC1_LOCUS69184</name>
    <name evidence="14" type="ORF">URODEC1_LOCUS69662</name>
</gene>
<feature type="region of interest" description="Disordered" evidence="11">
    <location>
        <begin position="81"/>
        <end position="105"/>
    </location>
</feature>
<keyword evidence="3" id="KW-0479">Metal-binding</keyword>
<sequence length="639" mass="72461">MSGEQNTQGRRKRTRRLKLAPRSGVWSHFTRLRDDDGNETGQAECNHCHGQLSAKHGTTSLRKHVKVCSGQEAACVGKAAALPQQPPPPRAPSPPGGPSGRDPAGLEEASKHLARMIALRGHDPSFVEDDYFRSFVRSLNPGFVVPSREAVEEMCDGIFDQARRDLLDRLKCAPGKVNLAVGRAKTMGEQVLYVACHFIDDEWNLQKLVLHVLVTGDRDECDGPILGFNVSGDYEDISQDVVDVILDHGIYGERLFMLACETTDEDLHLVLKDCLEPVLMFDTNPSSREIYVDNVLHSIARCLLPHPDVTPHIILEYMTSIYWTRQEHLHLLSELDLDYEWACDQHWCACYFSLEVLPKKGFTDLVDAGKTIAPLVVRLLRKIWEQVYRGIQRISTSTFPTSNLCLAELLKLREFLQAELARFSGEDAHIEGRYNYYDDGEPKDVFRVASNTLDKAIQDSYLVWSVPLALDPRYKLRYIEFSFQRAFGSEEAGKYVLEVTAKINKLYADYIKVYGTIATEDQPDASNGMMHMNTTSADQWEQAWNNHRCSQGIMAAQVNSCYTEIQTELDRYLQDPLALGTKDFDILNWWKVHSSEYPMVARMARDALAMPTCSKLSSDQLAQVRSILRRYSKKPFGER</sequence>
<dbReference type="InterPro" id="IPR025525">
    <property type="entry name" value="hAT-like_transposase_RNase-H"/>
</dbReference>
<dbReference type="AlphaFoldDB" id="A0ABC9BV89"/>
<evidence type="ECO:0000256" key="11">
    <source>
        <dbReference type="SAM" id="MobiDB-lite"/>
    </source>
</evidence>
<evidence type="ECO:0000256" key="9">
    <source>
        <dbReference type="ARBA" id="ARBA00023242"/>
    </source>
</evidence>
<protein>
    <recommendedName>
        <fullName evidence="12">BED-type domain-containing protein</fullName>
    </recommendedName>
</protein>
<evidence type="ECO:0000256" key="8">
    <source>
        <dbReference type="ARBA" id="ARBA00023163"/>
    </source>
</evidence>
<dbReference type="InterPro" id="IPR036236">
    <property type="entry name" value="Znf_C2H2_sf"/>
</dbReference>
<dbReference type="EMBL" id="OZ075137">
    <property type="protein sequence ID" value="CAL5008794.1"/>
    <property type="molecule type" value="Genomic_DNA"/>
</dbReference>
<evidence type="ECO:0000313" key="13">
    <source>
        <dbReference type="EMBL" id="CAL5008794.1"/>
    </source>
</evidence>
<proteinExistence type="predicted"/>
<dbReference type="SUPFAM" id="SSF57667">
    <property type="entry name" value="beta-beta-alpha zinc fingers"/>
    <property type="match status" value="1"/>
</dbReference>
<keyword evidence="9" id="KW-0539">Nucleus</keyword>
<keyword evidence="5" id="KW-0862">Zinc</keyword>
<dbReference type="GO" id="GO:0008270">
    <property type="term" value="F:zinc ion binding"/>
    <property type="evidence" value="ECO:0007669"/>
    <property type="project" value="UniProtKB-KW"/>
</dbReference>
<reference evidence="13 15" key="2">
    <citation type="submission" date="2024-10" db="EMBL/GenBank/DDBJ databases">
        <authorList>
            <person name="Ryan C."/>
        </authorList>
    </citation>
    <scope>NUCLEOTIDE SEQUENCE [LARGE SCALE GENOMIC DNA]</scope>
</reference>
<dbReference type="SMART" id="SM00614">
    <property type="entry name" value="ZnF_BED"/>
    <property type="match status" value="1"/>
</dbReference>
<evidence type="ECO:0000256" key="10">
    <source>
        <dbReference type="PROSITE-ProRule" id="PRU00027"/>
    </source>
</evidence>
<evidence type="ECO:0000256" key="1">
    <source>
        <dbReference type="ARBA" id="ARBA00004123"/>
    </source>
</evidence>
<organism evidence="13 15">
    <name type="scientific">Urochloa decumbens</name>
    <dbReference type="NCBI Taxonomy" id="240449"/>
    <lineage>
        <taxon>Eukaryota</taxon>
        <taxon>Viridiplantae</taxon>
        <taxon>Streptophyta</taxon>
        <taxon>Embryophyta</taxon>
        <taxon>Tracheophyta</taxon>
        <taxon>Spermatophyta</taxon>
        <taxon>Magnoliopsida</taxon>
        <taxon>Liliopsida</taxon>
        <taxon>Poales</taxon>
        <taxon>Poaceae</taxon>
        <taxon>PACMAD clade</taxon>
        <taxon>Panicoideae</taxon>
        <taxon>Panicodae</taxon>
        <taxon>Paniceae</taxon>
        <taxon>Melinidinae</taxon>
        <taxon>Urochloa</taxon>
    </lineage>
</organism>
<dbReference type="PANTHER" id="PTHR46481:SF10">
    <property type="entry name" value="ZINC FINGER BED DOMAIN-CONTAINING PROTEIN 39"/>
    <property type="match status" value="1"/>
</dbReference>
<keyword evidence="6" id="KW-0805">Transcription regulation</keyword>
<dbReference type="InterPro" id="IPR012337">
    <property type="entry name" value="RNaseH-like_sf"/>
</dbReference>
<dbReference type="GO" id="GO:0005634">
    <property type="term" value="C:nucleus"/>
    <property type="evidence" value="ECO:0007669"/>
    <property type="project" value="UniProtKB-SubCell"/>
</dbReference>
<evidence type="ECO:0000313" key="15">
    <source>
        <dbReference type="Proteomes" id="UP001497457"/>
    </source>
</evidence>
<evidence type="ECO:0000256" key="4">
    <source>
        <dbReference type="ARBA" id="ARBA00022771"/>
    </source>
</evidence>
<dbReference type="InterPro" id="IPR008906">
    <property type="entry name" value="HATC_C_dom"/>
</dbReference>
<evidence type="ECO:0000259" key="12">
    <source>
        <dbReference type="PROSITE" id="PS50808"/>
    </source>
</evidence>